<name>A0A8J5QRJ8_9ASCO</name>
<dbReference type="CDD" id="cd02340">
    <property type="entry name" value="ZZ_NBR1_like"/>
    <property type="match status" value="1"/>
</dbReference>
<evidence type="ECO:0000313" key="9">
    <source>
        <dbReference type="Proteomes" id="UP000694255"/>
    </source>
</evidence>
<evidence type="ECO:0000256" key="2">
    <source>
        <dbReference type="ARBA" id="ARBA00022771"/>
    </source>
</evidence>
<feature type="compositionally biased region" description="Acidic residues" evidence="6">
    <location>
        <begin position="496"/>
        <end position="524"/>
    </location>
</feature>
<feature type="region of interest" description="Disordered" evidence="6">
    <location>
        <begin position="165"/>
        <end position="194"/>
    </location>
</feature>
<dbReference type="InterPro" id="IPR000433">
    <property type="entry name" value="Znf_ZZ"/>
</dbReference>
<dbReference type="PROSITE" id="PS50135">
    <property type="entry name" value="ZF_ZZ_2"/>
    <property type="match status" value="1"/>
</dbReference>
<dbReference type="PANTHER" id="PTHR15090">
    <property type="entry name" value="SEQUESTOSOME 1-RELATED"/>
    <property type="match status" value="1"/>
</dbReference>
<keyword evidence="9" id="KW-1185">Reference proteome</keyword>
<dbReference type="GeneID" id="73467054"/>
<dbReference type="PANTHER" id="PTHR15090:SF8">
    <property type="entry name" value="ZZ-TYPE ZINC FINGER-CONTAINING PROTEIN"/>
    <property type="match status" value="1"/>
</dbReference>
<evidence type="ECO:0000256" key="6">
    <source>
        <dbReference type="SAM" id="MobiDB-lite"/>
    </source>
</evidence>
<evidence type="ECO:0000313" key="8">
    <source>
        <dbReference type="EMBL" id="KAG7666208.1"/>
    </source>
</evidence>
<reference evidence="8 9" key="1">
    <citation type="journal article" date="2021" name="DNA Res.">
        <title>Genome analysis of Candida subhashii reveals its hybrid nature and dual mitochondrial genome conformations.</title>
        <authorList>
            <person name="Mixao V."/>
            <person name="Hegedusova E."/>
            <person name="Saus E."/>
            <person name="Pryszcz L.P."/>
            <person name="Cillingova A."/>
            <person name="Nosek J."/>
            <person name="Gabaldon T."/>
        </authorList>
    </citation>
    <scope>NUCLEOTIDE SEQUENCE [LARGE SCALE GENOMIC DNA]</scope>
    <source>
        <strain evidence="8 9">CBS 10753</strain>
    </source>
</reference>
<dbReference type="InterPro" id="IPR052260">
    <property type="entry name" value="Autophagy_Rcpt_SigReg"/>
</dbReference>
<feature type="region of interest" description="Disordered" evidence="6">
    <location>
        <begin position="307"/>
        <end position="335"/>
    </location>
</feature>
<keyword evidence="5" id="KW-0175">Coiled coil</keyword>
<feature type="region of interest" description="Disordered" evidence="6">
    <location>
        <begin position="854"/>
        <end position="896"/>
    </location>
</feature>
<evidence type="ECO:0000256" key="1">
    <source>
        <dbReference type="ARBA" id="ARBA00022723"/>
    </source>
</evidence>
<keyword evidence="1" id="KW-0479">Metal-binding</keyword>
<proteinExistence type="predicted"/>
<evidence type="ECO:0000256" key="3">
    <source>
        <dbReference type="ARBA" id="ARBA00022833"/>
    </source>
</evidence>
<dbReference type="AlphaFoldDB" id="A0A8J5QRJ8"/>
<keyword evidence="2 4" id="KW-0863">Zinc-finger</keyword>
<dbReference type="EMBL" id="JAGSYN010000031">
    <property type="protein sequence ID" value="KAG7666208.1"/>
    <property type="molecule type" value="Genomic_DNA"/>
</dbReference>
<organism evidence="8 9">
    <name type="scientific">[Candida] subhashii</name>
    <dbReference type="NCBI Taxonomy" id="561895"/>
    <lineage>
        <taxon>Eukaryota</taxon>
        <taxon>Fungi</taxon>
        <taxon>Dikarya</taxon>
        <taxon>Ascomycota</taxon>
        <taxon>Saccharomycotina</taxon>
        <taxon>Pichiomycetes</taxon>
        <taxon>Debaryomycetaceae</taxon>
        <taxon>Spathaspora</taxon>
    </lineage>
</organism>
<gene>
    <name evidence="8" type="ORF">J8A68_000253</name>
</gene>
<feature type="domain" description="ZZ-type" evidence="7">
    <location>
        <begin position="225"/>
        <end position="288"/>
    </location>
</feature>
<dbReference type="GO" id="GO:0008270">
    <property type="term" value="F:zinc ion binding"/>
    <property type="evidence" value="ECO:0007669"/>
    <property type="project" value="UniProtKB-KW"/>
</dbReference>
<comment type="caution">
    <text evidence="8">The sequence shown here is derived from an EMBL/GenBank/DDBJ whole genome shotgun (WGS) entry which is preliminary data.</text>
</comment>
<dbReference type="OrthoDB" id="661148at2759"/>
<accession>A0A8J5QRJ8</accession>
<feature type="compositionally biased region" description="Acidic residues" evidence="6">
    <location>
        <begin position="859"/>
        <end position="884"/>
    </location>
</feature>
<feature type="region of interest" description="Disordered" evidence="6">
    <location>
        <begin position="108"/>
        <end position="129"/>
    </location>
</feature>
<evidence type="ECO:0000256" key="4">
    <source>
        <dbReference type="PROSITE-ProRule" id="PRU00228"/>
    </source>
</evidence>
<dbReference type="RefSeq" id="XP_049266440.1">
    <property type="nucleotide sequence ID" value="XM_049406319.1"/>
</dbReference>
<dbReference type="Pfam" id="PF00569">
    <property type="entry name" value="ZZ"/>
    <property type="match status" value="1"/>
</dbReference>
<evidence type="ECO:0000256" key="5">
    <source>
        <dbReference type="SAM" id="Coils"/>
    </source>
</evidence>
<protein>
    <recommendedName>
        <fullName evidence="7">ZZ-type domain-containing protein</fullName>
    </recommendedName>
</protein>
<dbReference type="SMART" id="SM00291">
    <property type="entry name" value="ZnF_ZZ"/>
    <property type="match status" value="1"/>
</dbReference>
<sequence length="896" mass="100561">MSNIKPQITFKITINKIFPDTSSSSLLPPKPIETTLTVDRGEFVPIKSKAALTEFLSSKIESLSKDDIFLDYSRKSKKYHDFVPLETSDDFRALTRSLKVKNHINLLIEDHSPPQPPQTNQQQSKEQDKRKINGIDFASLGDALFEAALEHFKELFADLAMANNTTNTTTSNTNNGTTITTSTTSTETSATAGSTETLPAYAPAASATATPAAAPPVAPEPDVIHPNICCDVCHPNDFVPLTGTRYCCLVCHNFDLCSKCEAKSQLEKCNFGQHSYLHPMAKVVDPSQPFPKFGRFGRCPYADIPRGPAQAGPTSHPRSPPPPPPPHFRHRHFGNRRGPRFDRATGFTAAANETVLDIPVDNCPPEIRRKLEEAARTGDFFKAFDGCTKEIEQYIKDSERYNELIELGHAKEFDEDVKFVVLKTLVEAALQVQQQQAKQEEEQSEKNDQVMEDAEKYNELIDLVHAKEFDDDVKFAILKSLIEAADVAEKSKKEEDQDMEEEEEEEKNTPTAEEEEEIHEEDAADLSRIEFDETKYGPVKYGKVSFKPKKTSENSRIISVSLTNHSDALIQGGNLQFEFFYNDGSSRFIIVKNANDIKPGQQRFYNLGNHFGNEMLVNGMKVRIVSSNSCLEGEYFEDCDCMFSIRSLKEEEEDEIMEEEEHARKKEESVFENLINLDEDPKEGTSFSISSISRTQSPVIIDNPNHILSKEDEIQLTVIPKSSSLAQLLITNKSDKIFDCNNLKLEVLNCVHTSILSMIIMKRHGIMPGKSTKFNIGISTAHFKFPFKVILKNEYNICHVDLSNHHMSDKLVIDEVRDLENVLGGGSIHSIVLPSIPKESSLENSQYVDAIEAHADVESEKDDEEDEEDFDMISGESDEEETLSDFEILSSVSSNQ</sequence>
<feature type="region of interest" description="Disordered" evidence="6">
    <location>
        <begin position="488"/>
        <end position="529"/>
    </location>
</feature>
<keyword evidence="3" id="KW-0862">Zinc</keyword>
<evidence type="ECO:0000259" key="7">
    <source>
        <dbReference type="PROSITE" id="PS50135"/>
    </source>
</evidence>
<feature type="coiled-coil region" evidence="5">
    <location>
        <begin position="422"/>
        <end position="460"/>
    </location>
</feature>
<dbReference type="Proteomes" id="UP000694255">
    <property type="component" value="Unassembled WGS sequence"/>
</dbReference>